<comment type="cofactor">
    <cofactor evidence="1">
        <name>heme</name>
        <dbReference type="ChEBI" id="CHEBI:30413"/>
    </cofactor>
</comment>
<keyword evidence="10" id="KW-0732">Signal</keyword>
<evidence type="ECO:0000256" key="7">
    <source>
        <dbReference type="ARBA" id="ARBA00023004"/>
    </source>
</evidence>
<dbReference type="PRINTS" id="PR00463">
    <property type="entry name" value="EP450I"/>
</dbReference>
<evidence type="ECO:0000256" key="6">
    <source>
        <dbReference type="ARBA" id="ARBA00023002"/>
    </source>
</evidence>
<dbReference type="Proteomes" id="UP001465976">
    <property type="component" value="Unassembled WGS sequence"/>
</dbReference>
<evidence type="ECO:0000256" key="3">
    <source>
        <dbReference type="ARBA" id="ARBA00010617"/>
    </source>
</evidence>
<keyword evidence="5 9" id="KW-0479">Metal-binding</keyword>
<sequence>MGYIHLFIASVFCISIWTQHAVRQRRQKYALPPGPPGDPLIGHLRIIPTERQADIFHEWSKVYGDVMYLEVLGRKMVILSSIEAAQGILETKGANYSCRPKFTLFELMGWYPTITFLQYGKRFLKMRKMVQTYFGKKETLAFNFALAEEARLLVKNLHDSARGKHLHYVQRFTISSVMRAAFGHQVKSDDDVFLGIGKRVSQALNNCGPAGNTPVDFFPWLQYCPSWFPGMHYVNLARNQWYKVIRELHDHTLAYVQEGMKTKTVQRSFTSDHLESLGDRDDIDPEEVEDIKGAASTLFAAGEDSTYVTLTAFMIAMVQNPDVQRRAYEEIVSVVGHDKLPDVNDRERLPYLDCILQETLRWAPCSRTFIFTLLTCILGLVEAGTTPSPWDEVYNGMFIPKNTIVIPNILAMNRDERVYPNPKTFNPSRFLGGKSPLPSVWGFGRRICPGRYFADLAIWNVIACVLAALELVPPRDETGNEVMPEMVVTEGLSSGIAPFDFEVRPRSERVTALITVLE</sequence>
<keyword evidence="12" id="KW-1185">Reference proteome</keyword>
<keyword evidence="6 9" id="KW-0560">Oxidoreductase</keyword>
<dbReference type="SUPFAM" id="SSF48264">
    <property type="entry name" value="Cytochrome P450"/>
    <property type="match status" value="1"/>
</dbReference>
<dbReference type="InterPro" id="IPR002401">
    <property type="entry name" value="Cyt_P450_E_grp-I"/>
</dbReference>
<dbReference type="InterPro" id="IPR036396">
    <property type="entry name" value="Cyt_P450_sf"/>
</dbReference>
<dbReference type="Gene3D" id="1.10.630.10">
    <property type="entry name" value="Cytochrome P450"/>
    <property type="match status" value="1"/>
</dbReference>
<comment type="pathway">
    <text evidence="2">Secondary metabolite biosynthesis.</text>
</comment>
<evidence type="ECO:0008006" key="13">
    <source>
        <dbReference type="Google" id="ProtNLM"/>
    </source>
</evidence>
<dbReference type="CDD" id="cd11065">
    <property type="entry name" value="CYP64-like"/>
    <property type="match status" value="1"/>
</dbReference>
<keyword evidence="8 9" id="KW-0503">Monooxygenase</keyword>
<dbReference type="PANTHER" id="PTHR46300">
    <property type="entry name" value="P450, PUTATIVE (EUROFUNG)-RELATED-RELATED"/>
    <property type="match status" value="1"/>
</dbReference>
<gene>
    <name evidence="11" type="ORF">V5O48_013405</name>
</gene>
<dbReference type="InterPro" id="IPR017972">
    <property type="entry name" value="Cyt_P450_CS"/>
</dbReference>
<evidence type="ECO:0000313" key="12">
    <source>
        <dbReference type="Proteomes" id="UP001465976"/>
    </source>
</evidence>
<protein>
    <recommendedName>
        <fullName evidence="13">Cytochrome P450</fullName>
    </recommendedName>
</protein>
<accession>A0ABR3F062</accession>
<evidence type="ECO:0000256" key="10">
    <source>
        <dbReference type="SAM" id="SignalP"/>
    </source>
</evidence>
<proteinExistence type="inferred from homology"/>
<evidence type="ECO:0000256" key="4">
    <source>
        <dbReference type="ARBA" id="ARBA00022617"/>
    </source>
</evidence>
<feature type="chain" id="PRO_5046932593" description="Cytochrome P450" evidence="10">
    <location>
        <begin position="22"/>
        <end position="518"/>
    </location>
</feature>
<feature type="signal peptide" evidence="10">
    <location>
        <begin position="1"/>
        <end position="21"/>
    </location>
</feature>
<evidence type="ECO:0000256" key="5">
    <source>
        <dbReference type="ARBA" id="ARBA00022723"/>
    </source>
</evidence>
<dbReference type="PROSITE" id="PS00086">
    <property type="entry name" value="CYTOCHROME_P450"/>
    <property type="match status" value="1"/>
</dbReference>
<comment type="caution">
    <text evidence="11">The sequence shown here is derived from an EMBL/GenBank/DDBJ whole genome shotgun (WGS) entry which is preliminary data.</text>
</comment>
<comment type="similarity">
    <text evidence="3 9">Belongs to the cytochrome P450 family.</text>
</comment>
<dbReference type="InterPro" id="IPR050364">
    <property type="entry name" value="Cytochrome_P450_fung"/>
</dbReference>
<keyword evidence="4 9" id="KW-0349">Heme</keyword>
<name>A0ABR3F062_9AGAR</name>
<dbReference type="InterPro" id="IPR001128">
    <property type="entry name" value="Cyt_P450"/>
</dbReference>
<evidence type="ECO:0000256" key="8">
    <source>
        <dbReference type="ARBA" id="ARBA00023033"/>
    </source>
</evidence>
<evidence type="ECO:0000256" key="1">
    <source>
        <dbReference type="ARBA" id="ARBA00001971"/>
    </source>
</evidence>
<evidence type="ECO:0000256" key="2">
    <source>
        <dbReference type="ARBA" id="ARBA00005179"/>
    </source>
</evidence>
<keyword evidence="7 9" id="KW-0408">Iron</keyword>
<dbReference type="PANTHER" id="PTHR46300:SF5">
    <property type="entry name" value="CYTOCHROME P450"/>
    <property type="match status" value="1"/>
</dbReference>
<dbReference type="Pfam" id="PF00067">
    <property type="entry name" value="p450"/>
    <property type="match status" value="1"/>
</dbReference>
<reference evidence="11 12" key="1">
    <citation type="submission" date="2024-02" db="EMBL/GenBank/DDBJ databases">
        <title>A draft genome for the cacao thread blight pathogen Marasmius crinis-equi.</title>
        <authorList>
            <person name="Cohen S.P."/>
            <person name="Baruah I.K."/>
            <person name="Amoako-Attah I."/>
            <person name="Bukari Y."/>
            <person name="Meinhardt L.W."/>
            <person name="Bailey B.A."/>
        </authorList>
    </citation>
    <scope>NUCLEOTIDE SEQUENCE [LARGE SCALE GENOMIC DNA]</scope>
    <source>
        <strain evidence="11 12">GH-76</strain>
    </source>
</reference>
<dbReference type="EMBL" id="JBAHYK010001302">
    <property type="protein sequence ID" value="KAL0568576.1"/>
    <property type="molecule type" value="Genomic_DNA"/>
</dbReference>
<evidence type="ECO:0000256" key="9">
    <source>
        <dbReference type="RuleBase" id="RU000461"/>
    </source>
</evidence>
<evidence type="ECO:0000313" key="11">
    <source>
        <dbReference type="EMBL" id="KAL0568576.1"/>
    </source>
</evidence>
<organism evidence="11 12">
    <name type="scientific">Marasmius crinis-equi</name>
    <dbReference type="NCBI Taxonomy" id="585013"/>
    <lineage>
        <taxon>Eukaryota</taxon>
        <taxon>Fungi</taxon>
        <taxon>Dikarya</taxon>
        <taxon>Basidiomycota</taxon>
        <taxon>Agaricomycotina</taxon>
        <taxon>Agaricomycetes</taxon>
        <taxon>Agaricomycetidae</taxon>
        <taxon>Agaricales</taxon>
        <taxon>Marasmiineae</taxon>
        <taxon>Marasmiaceae</taxon>
        <taxon>Marasmius</taxon>
    </lineage>
</organism>